<organism evidence="1 2">
    <name type="scientific">Pisolithus microcarpus 441</name>
    <dbReference type="NCBI Taxonomy" id="765257"/>
    <lineage>
        <taxon>Eukaryota</taxon>
        <taxon>Fungi</taxon>
        <taxon>Dikarya</taxon>
        <taxon>Basidiomycota</taxon>
        <taxon>Agaricomycotina</taxon>
        <taxon>Agaricomycetes</taxon>
        <taxon>Agaricomycetidae</taxon>
        <taxon>Boletales</taxon>
        <taxon>Sclerodermatineae</taxon>
        <taxon>Pisolithaceae</taxon>
        <taxon>Pisolithus</taxon>
    </lineage>
</organism>
<reference evidence="2" key="2">
    <citation type="submission" date="2015-01" db="EMBL/GenBank/DDBJ databases">
        <title>Evolutionary Origins and Diversification of the Mycorrhizal Mutualists.</title>
        <authorList>
            <consortium name="DOE Joint Genome Institute"/>
            <consortium name="Mycorrhizal Genomics Consortium"/>
            <person name="Kohler A."/>
            <person name="Kuo A."/>
            <person name="Nagy L.G."/>
            <person name="Floudas D."/>
            <person name="Copeland A."/>
            <person name="Barry K.W."/>
            <person name="Cichocki N."/>
            <person name="Veneault-Fourrey C."/>
            <person name="LaButti K."/>
            <person name="Lindquist E.A."/>
            <person name="Lipzen A."/>
            <person name="Lundell T."/>
            <person name="Morin E."/>
            <person name="Murat C."/>
            <person name="Riley R."/>
            <person name="Ohm R."/>
            <person name="Sun H."/>
            <person name="Tunlid A."/>
            <person name="Henrissat B."/>
            <person name="Grigoriev I.V."/>
            <person name="Hibbett D.S."/>
            <person name="Martin F."/>
        </authorList>
    </citation>
    <scope>NUCLEOTIDE SEQUENCE [LARGE SCALE GENOMIC DNA]</scope>
    <source>
        <strain evidence="2">441</strain>
    </source>
</reference>
<gene>
    <name evidence="1" type="ORF">PISMIDRAFT_399890</name>
</gene>
<dbReference type="EMBL" id="KN833989">
    <property type="protein sequence ID" value="KIK13523.1"/>
    <property type="molecule type" value="Genomic_DNA"/>
</dbReference>
<sequence length="68" mass="7663">MIVKSALVMCFTNFPTDPPYFRQTIRPETSCLSSLIRTQFSLSALDLYVNPVPQEKVVRAKTLSNNAL</sequence>
<name>A0A0C9Z0K6_9AGAM</name>
<evidence type="ECO:0000313" key="2">
    <source>
        <dbReference type="Proteomes" id="UP000054018"/>
    </source>
</evidence>
<accession>A0A0C9Z0K6</accession>
<keyword evidence="2" id="KW-1185">Reference proteome</keyword>
<dbReference type="Proteomes" id="UP000054018">
    <property type="component" value="Unassembled WGS sequence"/>
</dbReference>
<protein>
    <submittedName>
        <fullName evidence="1">Uncharacterized protein</fullName>
    </submittedName>
</protein>
<dbReference type="HOGENOM" id="CLU_2794905_0_0_1"/>
<reference evidence="1 2" key="1">
    <citation type="submission" date="2014-04" db="EMBL/GenBank/DDBJ databases">
        <authorList>
            <consortium name="DOE Joint Genome Institute"/>
            <person name="Kuo A."/>
            <person name="Kohler A."/>
            <person name="Costa M.D."/>
            <person name="Nagy L.G."/>
            <person name="Floudas D."/>
            <person name="Copeland A."/>
            <person name="Barry K.W."/>
            <person name="Cichocki N."/>
            <person name="Veneault-Fourrey C."/>
            <person name="LaButti K."/>
            <person name="Lindquist E.A."/>
            <person name="Lipzen A."/>
            <person name="Lundell T."/>
            <person name="Morin E."/>
            <person name="Murat C."/>
            <person name="Sun H."/>
            <person name="Tunlid A."/>
            <person name="Henrissat B."/>
            <person name="Grigoriev I.V."/>
            <person name="Hibbett D.S."/>
            <person name="Martin F."/>
            <person name="Nordberg H.P."/>
            <person name="Cantor M.N."/>
            <person name="Hua S.X."/>
        </authorList>
    </citation>
    <scope>NUCLEOTIDE SEQUENCE [LARGE SCALE GENOMIC DNA]</scope>
    <source>
        <strain evidence="1 2">441</strain>
    </source>
</reference>
<proteinExistence type="predicted"/>
<evidence type="ECO:0000313" key="1">
    <source>
        <dbReference type="EMBL" id="KIK13523.1"/>
    </source>
</evidence>
<dbReference type="AlphaFoldDB" id="A0A0C9Z0K6"/>